<organism evidence="2 4">
    <name type="scientific">Brevibacillus composti</name>
    <dbReference type="NCBI Taxonomy" id="2796470"/>
    <lineage>
        <taxon>Bacteria</taxon>
        <taxon>Bacillati</taxon>
        <taxon>Bacillota</taxon>
        <taxon>Bacilli</taxon>
        <taxon>Bacillales</taxon>
        <taxon>Paenibacillaceae</taxon>
        <taxon>Brevibacillus</taxon>
    </lineage>
</organism>
<gene>
    <name evidence="2" type="ORF">JD108_01880</name>
    <name evidence="3" type="ORF">KDJ56_01880</name>
</gene>
<sequence>MYWMLRNRRRKQCVAGVSVVLILLLNILWFGIPAGVVSANEKPNPNMIKADEKNNVQPASESSNGAAPGALPQGSAKAGETEAKDPLGYKAAKTFNSSYSYLVEVAKAVEGVASNPSGGNVVVGLISVVSSGAKVFNDAGAEHWSSQALEKGLDPVLKAIDFRAAFQYQQTFTGAVNGAANLSWWAKLKNEFSWTTISNGPTSVLLAKLAAPFSAISAGFGVYDVVQGAKKGDGWKVAEGTADIIGGLAGAALPFLLATPAAPIVAGIALGAALVSVGIKYRKEIAAAAKWVWNQGKALAGRAWNAAKNLGSAISQGTKALASAAKKTASRVASAVANAAKRAVSAAKKTASRVAAAVKNTAKRAASAVKKTASRAASAVKKTAKRAYSAAKKTATRVASAVKNTAKRTVAAVKKTTTRAVRAVKTAKKVVGTTVKAARRAASAVKKITQKPVPTVRKAASRAWSGTRKAARAAKSSVSKFFGNVRKAFG</sequence>
<feature type="region of interest" description="Disordered" evidence="1">
    <location>
        <begin position="47"/>
        <end position="82"/>
    </location>
</feature>
<dbReference type="AlphaFoldDB" id="A0A7T5JP12"/>
<dbReference type="Gene3D" id="1.20.120.20">
    <property type="entry name" value="Apolipoprotein"/>
    <property type="match status" value="1"/>
</dbReference>
<keyword evidence="5" id="KW-1185">Reference proteome</keyword>
<evidence type="ECO:0000256" key="1">
    <source>
        <dbReference type="SAM" id="MobiDB-lite"/>
    </source>
</evidence>
<dbReference type="EMBL" id="CP066308">
    <property type="protein sequence ID" value="QQE74759.1"/>
    <property type="molecule type" value="Genomic_DNA"/>
</dbReference>
<reference evidence="3" key="2">
    <citation type="submission" date="2021-04" db="EMBL/GenBank/DDBJ databases">
        <title>Brevibacillus composti FJAT-54423, complete genome.</title>
        <authorList>
            <person name="Tang R."/>
        </authorList>
    </citation>
    <scope>NUCLEOTIDE SEQUENCE</scope>
    <source>
        <strain evidence="3">FJAT-54424</strain>
    </source>
</reference>
<name>A0A7T5JP12_9BACL</name>
<evidence type="ECO:0000313" key="5">
    <source>
        <dbReference type="Proteomes" id="UP000677234"/>
    </source>
</evidence>
<protein>
    <submittedName>
        <fullName evidence="2">Uncharacterized protein</fullName>
    </submittedName>
</protein>
<dbReference type="Proteomes" id="UP000595847">
    <property type="component" value="Chromosome"/>
</dbReference>
<proteinExistence type="predicted"/>
<reference evidence="2 4" key="1">
    <citation type="submission" date="2020-12" db="EMBL/GenBank/DDBJ databases">
        <title>strain FJAT-54423T represents a novel species of the genus Brevibacillus.</title>
        <authorList>
            <person name="Tang R."/>
        </authorList>
    </citation>
    <scope>NUCLEOTIDE SEQUENCE [LARGE SCALE GENOMIC DNA]</scope>
    <source>
        <strain evidence="2 4">FJAT-54423</strain>
    </source>
</reference>
<evidence type="ECO:0000313" key="2">
    <source>
        <dbReference type="EMBL" id="QQE74759.1"/>
    </source>
</evidence>
<dbReference type="EMBL" id="CP073708">
    <property type="protein sequence ID" value="QUO41844.1"/>
    <property type="molecule type" value="Genomic_DNA"/>
</dbReference>
<accession>A0A7T5JP12</accession>
<evidence type="ECO:0000313" key="3">
    <source>
        <dbReference type="EMBL" id="QUO41844.1"/>
    </source>
</evidence>
<dbReference type="KEGG" id="bcop:JD108_01880"/>
<dbReference type="Proteomes" id="UP000677234">
    <property type="component" value="Chromosome"/>
</dbReference>
<dbReference type="RefSeq" id="WP_198828329.1">
    <property type="nucleotide sequence ID" value="NZ_CP066308.1"/>
</dbReference>
<evidence type="ECO:0000313" key="4">
    <source>
        <dbReference type="Proteomes" id="UP000595847"/>
    </source>
</evidence>
<feature type="compositionally biased region" description="Polar residues" evidence="1">
    <location>
        <begin position="55"/>
        <end position="65"/>
    </location>
</feature>